<reference evidence="2" key="1">
    <citation type="journal article" date="2020" name="Stud. Mycol.">
        <title>101 Dothideomycetes genomes: a test case for predicting lifestyles and emergence of pathogens.</title>
        <authorList>
            <person name="Haridas S."/>
            <person name="Albert R."/>
            <person name="Binder M."/>
            <person name="Bloem J."/>
            <person name="Labutti K."/>
            <person name="Salamov A."/>
            <person name="Andreopoulos B."/>
            <person name="Baker S."/>
            <person name="Barry K."/>
            <person name="Bills G."/>
            <person name="Bluhm B."/>
            <person name="Cannon C."/>
            <person name="Castanera R."/>
            <person name="Culley D."/>
            <person name="Daum C."/>
            <person name="Ezra D."/>
            <person name="Gonzalez J."/>
            <person name="Henrissat B."/>
            <person name="Kuo A."/>
            <person name="Liang C."/>
            <person name="Lipzen A."/>
            <person name="Lutzoni F."/>
            <person name="Magnuson J."/>
            <person name="Mondo S."/>
            <person name="Nolan M."/>
            <person name="Ohm R."/>
            <person name="Pangilinan J."/>
            <person name="Park H.-J."/>
            <person name="Ramirez L."/>
            <person name="Alfaro M."/>
            <person name="Sun H."/>
            <person name="Tritt A."/>
            <person name="Yoshinaga Y."/>
            <person name="Zwiers L.-H."/>
            <person name="Turgeon B."/>
            <person name="Goodwin S."/>
            <person name="Spatafora J."/>
            <person name="Crous P."/>
            <person name="Grigoriev I."/>
        </authorList>
    </citation>
    <scope>NUCLEOTIDE SEQUENCE</scope>
    <source>
        <strain evidence="2">CBS 473.64</strain>
    </source>
</reference>
<dbReference type="Proteomes" id="UP000799753">
    <property type="component" value="Unassembled WGS sequence"/>
</dbReference>
<name>A0A6A6RQI8_9PLEO</name>
<sequence length="314" mass="36645">MSTQTEATTTTRRLLSSPMSSREESDEKTMIKPLKSPPSTRKSLPSRVRRRFPFIGTTVTFPDESQWAIREGLSDLKLQQDYIPCEASQVYLVECLADPQDLYDGLKEAVVKVKFQIRASSDTLRELEEWLDENEAYYERNPDCETGKEMERTRSALHLGTSCTSNPNRETLKEVHALNLLDSHRGGHAPYLFDFSVATIEKRGYHYDEIVGGYLVFILMPKVPGLRIEHRWYWFLSKGKRDEIREAFKKALLSVWDCGIEPHDISLDNLMWNEEKRKCYILKFKDCTFFNEKKGGTKPEWTDKLWECWQLAEH</sequence>
<evidence type="ECO:0000256" key="1">
    <source>
        <dbReference type="SAM" id="MobiDB-lite"/>
    </source>
</evidence>
<organism evidence="2 3">
    <name type="scientific">Massarina eburnea CBS 473.64</name>
    <dbReference type="NCBI Taxonomy" id="1395130"/>
    <lineage>
        <taxon>Eukaryota</taxon>
        <taxon>Fungi</taxon>
        <taxon>Dikarya</taxon>
        <taxon>Ascomycota</taxon>
        <taxon>Pezizomycotina</taxon>
        <taxon>Dothideomycetes</taxon>
        <taxon>Pleosporomycetidae</taxon>
        <taxon>Pleosporales</taxon>
        <taxon>Massarineae</taxon>
        <taxon>Massarinaceae</taxon>
        <taxon>Massarina</taxon>
    </lineage>
</organism>
<feature type="region of interest" description="Disordered" evidence="1">
    <location>
        <begin position="1"/>
        <end position="45"/>
    </location>
</feature>
<feature type="compositionally biased region" description="Low complexity" evidence="1">
    <location>
        <begin position="1"/>
        <end position="20"/>
    </location>
</feature>
<dbReference type="EMBL" id="MU006793">
    <property type="protein sequence ID" value="KAF2637345.1"/>
    <property type="molecule type" value="Genomic_DNA"/>
</dbReference>
<dbReference type="AlphaFoldDB" id="A0A6A6RQI8"/>
<feature type="compositionally biased region" description="Basic and acidic residues" evidence="1">
    <location>
        <begin position="21"/>
        <end position="30"/>
    </location>
</feature>
<accession>A0A6A6RQI8</accession>
<evidence type="ECO:0000313" key="2">
    <source>
        <dbReference type="EMBL" id="KAF2637345.1"/>
    </source>
</evidence>
<protein>
    <submittedName>
        <fullName evidence="2">Uncharacterized protein</fullName>
    </submittedName>
</protein>
<keyword evidence="3" id="KW-1185">Reference proteome</keyword>
<dbReference type="OrthoDB" id="5401170at2759"/>
<evidence type="ECO:0000313" key="3">
    <source>
        <dbReference type="Proteomes" id="UP000799753"/>
    </source>
</evidence>
<proteinExistence type="predicted"/>
<gene>
    <name evidence="2" type="ORF">P280DRAFT_472070</name>
</gene>